<dbReference type="AlphaFoldDB" id="A0A9P8XX10"/>
<reference evidence="1" key="1">
    <citation type="journal article" date="2021" name="Nat. Commun.">
        <title>Genetic determinants of endophytism in the Arabidopsis root mycobiome.</title>
        <authorList>
            <person name="Mesny F."/>
            <person name="Miyauchi S."/>
            <person name="Thiergart T."/>
            <person name="Pickel B."/>
            <person name="Atanasova L."/>
            <person name="Karlsson M."/>
            <person name="Huettel B."/>
            <person name="Barry K.W."/>
            <person name="Haridas S."/>
            <person name="Chen C."/>
            <person name="Bauer D."/>
            <person name="Andreopoulos W."/>
            <person name="Pangilinan J."/>
            <person name="LaButti K."/>
            <person name="Riley R."/>
            <person name="Lipzen A."/>
            <person name="Clum A."/>
            <person name="Drula E."/>
            <person name="Henrissat B."/>
            <person name="Kohler A."/>
            <person name="Grigoriev I.V."/>
            <person name="Martin F.M."/>
            <person name="Hacquard S."/>
        </authorList>
    </citation>
    <scope>NUCLEOTIDE SEQUENCE</scope>
    <source>
        <strain evidence="1">MPI-CAGE-CH-0230</strain>
    </source>
</reference>
<dbReference type="InterPro" id="IPR023393">
    <property type="entry name" value="START-like_dom_sf"/>
</dbReference>
<dbReference type="Proteomes" id="UP000756346">
    <property type="component" value="Unassembled WGS sequence"/>
</dbReference>
<evidence type="ECO:0008006" key="3">
    <source>
        <dbReference type="Google" id="ProtNLM"/>
    </source>
</evidence>
<evidence type="ECO:0000313" key="1">
    <source>
        <dbReference type="EMBL" id="KAH7021502.1"/>
    </source>
</evidence>
<protein>
    <recommendedName>
        <fullName evidence="3">Coenzyme Q-binding protein COQ10 START domain-containing protein</fullName>
    </recommendedName>
</protein>
<dbReference type="SUPFAM" id="SSF55961">
    <property type="entry name" value="Bet v1-like"/>
    <property type="match status" value="1"/>
</dbReference>
<keyword evidence="2" id="KW-1185">Reference proteome</keyword>
<dbReference type="OrthoDB" id="509124at2759"/>
<dbReference type="Gene3D" id="3.30.530.20">
    <property type="match status" value="1"/>
</dbReference>
<organism evidence="1 2">
    <name type="scientific">Microdochium trichocladiopsis</name>
    <dbReference type="NCBI Taxonomy" id="1682393"/>
    <lineage>
        <taxon>Eukaryota</taxon>
        <taxon>Fungi</taxon>
        <taxon>Dikarya</taxon>
        <taxon>Ascomycota</taxon>
        <taxon>Pezizomycotina</taxon>
        <taxon>Sordariomycetes</taxon>
        <taxon>Xylariomycetidae</taxon>
        <taxon>Xylariales</taxon>
        <taxon>Microdochiaceae</taxon>
        <taxon>Microdochium</taxon>
    </lineage>
</organism>
<comment type="caution">
    <text evidence="1">The sequence shown here is derived from an EMBL/GenBank/DDBJ whole genome shotgun (WGS) entry which is preliminary data.</text>
</comment>
<dbReference type="GeneID" id="70192302"/>
<proteinExistence type="predicted"/>
<sequence length="213" mass="23353">MAGEVPRNQDCTFVAPLAQPTRGAGGVSSLIFSTHIAASPEKCLEIVLDSSAYPTWNKLVRQATVEKQSPATATDLGDSLGFLLASGKQDMLLPGADFVFNAYLDPDSDSFRSTRLEVTVLKEIVHEGRKGFRVSWAMTEGTWLQHVERTQDFVEAPGGGTDYYNMETFYGPVSYLIKPIVGTKLLKALGLWKDGLKAEAERQCKEETTKVSK</sequence>
<dbReference type="EMBL" id="JAGTJQ010000010">
    <property type="protein sequence ID" value="KAH7021502.1"/>
    <property type="molecule type" value="Genomic_DNA"/>
</dbReference>
<evidence type="ECO:0000313" key="2">
    <source>
        <dbReference type="Proteomes" id="UP000756346"/>
    </source>
</evidence>
<accession>A0A9P8XX10</accession>
<gene>
    <name evidence="1" type="ORF">B0I36DRAFT_435293</name>
</gene>
<name>A0A9P8XX10_9PEZI</name>
<dbReference type="RefSeq" id="XP_046007703.1">
    <property type="nucleotide sequence ID" value="XM_046162756.1"/>
</dbReference>